<name>A0ABY3YLH9_9FLAO</name>
<gene>
    <name evidence="1" type="ORF">MQE36_15410</name>
</gene>
<evidence type="ECO:0000313" key="2">
    <source>
        <dbReference type="Proteomes" id="UP000829476"/>
    </source>
</evidence>
<proteinExistence type="predicted"/>
<evidence type="ECO:0008006" key="3">
    <source>
        <dbReference type="Google" id="ProtNLM"/>
    </source>
</evidence>
<evidence type="ECO:0000313" key="1">
    <source>
        <dbReference type="EMBL" id="UNY98454.1"/>
    </source>
</evidence>
<dbReference type="PROSITE" id="PS51257">
    <property type="entry name" value="PROKAR_LIPOPROTEIN"/>
    <property type="match status" value="1"/>
</dbReference>
<accession>A0ABY3YLH9</accession>
<dbReference type="RefSeq" id="WP_242936860.1">
    <property type="nucleotide sequence ID" value="NZ_CP094326.1"/>
</dbReference>
<protein>
    <recommendedName>
        <fullName evidence="3">Lipoprotein</fullName>
    </recommendedName>
</protein>
<reference evidence="1 2" key="1">
    <citation type="journal article" date="2018" name="Int. J. Syst. Evol. Microbiol.">
        <title>Zhouia spongiae sp. nov., isolated from a marine sponge.</title>
        <authorList>
            <person name="Zhuang L."/>
            <person name="Lin B."/>
            <person name="Qin F."/>
            <person name="Luo L."/>
        </authorList>
    </citation>
    <scope>NUCLEOTIDE SEQUENCE [LARGE SCALE GENOMIC DNA]</scope>
    <source>
        <strain evidence="1 2">HN-Y44</strain>
    </source>
</reference>
<keyword evidence="2" id="KW-1185">Reference proteome</keyword>
<dbReference type="Proteomes" id="UP000829476">
    <property type="component" value="Chromosome"/>
</dbReference>
<dbReference type="EMBL" id="CP094326">
    <property type="protein sequence ID" value="UNY98454.1"/>
    <property type="molecule type" value="Genomic_DNA"/>
</dbReference>
<organism evidence="1 2">
    <name type="scientific">Zhouia spongiae</name>
    <dbReference type="NCBI Taxonomy" id="2202721"/>
    <lineage>
        <taxon>Bacteria</taxon>
        <taxon>Pseudomonadati</taxon>
        <taxon>Bacteroidota</taxon>
        <taxon>Flavobacteriia</taxon>
        <taxon>Flavobacteriales</taxon>
        <taxon>Flavobacteriaceae</taxon>
        <taxon>Zhouia</taxon>
    </lineage>
</organism>
<sequence>MKKYSNYMVQLSRMLLAVLLFGVVLLSSCTLRKPVQQFLDLSVTKQLNVGKTTFQTGTFCNIHHENAAPGKHLKTKNKFVLDISFSAVFRFFEHKYFGNEIAPSFRSAPGWLTTAKIPVYILYKKLRLHL</sequence>